<organism evidence="4 5">
    <name type="scientific">Rehaibacterium terrae</name>
    <dbReference type="NCBI Taxonomy" id="1341696"/>
    <lineage>
        <taxon>Bacteria</taxon>
        <taxon>Pseudomonadati</taxon>
        <taxon>Pseudomonadota</taxon>
        <taxon>Gammaproteobacteria</taxon>
        <taxon>Lysobacterales</taxon>
        <taxon>Lysobacteraceae</taxon>
        <taxon>Rehaibacterium</taxon>
    </lineage>
</organism>
<dbReference type="Pfam" id="PF00850">
    <property type="entry name" value="Hist_deacetyl"/>
    <property type="match status" value="1"/>
</dbReference>
<dbReference type="GO" id="GO:0004407">
    <property type="term" value="F:histone deacetylase activity"/>
    <property type="evidence" value="ECO:0007669"/>
    <property type="project" value="InterPro"/>
</dbReference>
<dbReference type="PRINTS" id="PR01270">
    <property type="entry name" value="HDASUPER"/>
</dbReference>
<keyword evidence="2" id="KW-0378">Hydrolase</keyword>
<dbReference type="PANTHER" id="PTHR10625">
    <property type="entry name" value="HISTONE DEACETYLASE HDAC1-RELATED"/>
    <property type="match status" value="1"/>
</dbReference>
<evidence type="ECO:0000256" key="1">
    <source>
        <dbReference type="ARBA" id="ARBA00005947"/>
    </source>
</evidence>
<dbReference type="InterPro" id="IPR037138">
    <property type="entry name" value="His_deacetylse_dom_sf"/>
</dbReference>
<evidence type="ECO:0000313" key="4">
    <source>
        <dbReference type="EMBL" id="MBB5015120.1"/>
    </source>
</evidence>
<evidence type="ECO:0000256" key="2">
    <source>
        <dbReference type="ARBA" id="ARBA00022801"/>
    </source>
</evidence>
<dbReference type="PANTHER" id="PTHR10625:SF19">
    <property type="entry name" value="HISTONE DEACETYLASE 12"/>
    <property type="match status" value="1"/>
</dbReference>
<dbReference type="InterPro" id="IPR044150">
    <property type="entry name" value="HDAC_classIV"/>
</dbReference>
<dbReference type="GO" id="GO:0016787">
    <property type="term" value="F:hydrolase activity"/>
    <property type="evidence" value="ECO:0007669"/>
    <property type="project" value="UniProtKB-KW"/>
</dbReference>
<sequence length="308" mass="33181">MKAFYCHHFVLPLPANHRFPMAKYRRLYERVAADAGRLGIELVEPAAASDEELARAHCPDYIQRMSAGEAVEADMRRVGFPWSTQTIERSRRSVGATMGALRAALEGDGVAVNLAGGTHHAAHARGGGYCIFNDTVVAARHVQHLGLARRLLVVDLDVHQGDGTAAICAGDDSIFTFSIHAARNYPAVKPPSDLDVALPDGTGDDEYLEALARHLPLAIDRARPDAVLYLAGADPYAGDRLGFLALSKPGLAERDRFLFERCRRHGLPLSVSMAGGYANEVEDIVDIHYATIVLASRHAQTVAAAVGA</sequence>
<reference evidence="4 5" key="1">
    <citation type="submission" date="2020-08" db="EMBL/GenBank/DDBJ databases">
        <title>Genomic Encyclopedia of Type Strains, Phase IV (KMG-IV): sequencing the most valuable type-strain genomes for metagenomic binning, comparative biology and taxonomic classification.</title>
        <authorList>
            <person name="Goeker M."/>
        </authorList>
    </citation>
    <scope>NUCLEOTIDE SEQUENCE [LARGE SCALE GENOMIC DNA]</scope>
    <source>
        <strain evidence="4 5">DSM 25897</strain>
    </source>
</reference>
<dbReference type="GO" id="GO:0040029">
    <property type="term" value="P:epigenetic regulation of gene expression"/>
    <property type="evidence" value="ECO:0007669"/>
    <property type="project" value="TreeGrafter"/>
</dbReference>
<dbReference type="RefSeq" id="WP_183947689.1">
    <property type="nucleotide sequence ID" value="NZ_JACHHX010000005.1"/>
</dbReference>
<proteinExistence type="inferred from homology"/>
<dbReference type="InterPro" id="IPR000286">
    <property type="entry name" value="HDACs"/>
</dbReference>
<feature type="domain" description="Histone deacetylase" evidence="3">
    <location>
        <begin position="17"/>
        <end position="281"/>
    </location>
</feature>
<dbReference type="Proteomes" id="UP000519004">
    <property type="component" value="Unassembled WGS sequence"/>
</dbReference>
<dbReference type="Gene3D" id="3.40.800.20">
    <property type="entry name" value="Histone deacetylase domain"/>
    <property type="match status" value="1"/>
</dbReference>
<gene>
    <name evidence="4" type="ORF">HNQ58_001001</name>
</gene>
<comment type="similarity">
    <text evidence="1">Belongs to the histone deacetylase family.</text>
</comment>
<evidence type="ECO:0000259" key="3">
    <source>
        <dbReference type="Pfam" id="PF00850"/>
    </source>
</evidence>
<comment type="caution">
    <text evidence="4">The sequence shown here is derived from an EMBL/GenBank/DDBJ whole genome shotgun (WGS) entry which is preliminary data.</text>
</comment>
<dbReference type="InterPro" id="IPR023801">
    <property type="entry name" value="His_deacetylse_dom"/>
</dbReference>
<dbReference type="AlphaFoldDB" id="A0A7W8DDG1"/>
<evidence type="ECO:0000313" key="5">
    <source>
        <dbReference type="Proteomes" id="UP000519004"/>
    </source>
</evidence>
<dbReference type="CDD" id="cd09993">
    <property type="entry name" value="HDAC_classIV"/>
    <property type="match status" value="1"/>
</dbReference>
<protein>
    <submittedName>
        <fullName evidence="4">Acetoin utilization deacetylase AcuC-like enzyme</fullName>
    </submittedName>
</protein>
<dbReference type="EMBL" id="JACHHX010000005">
    <property type="protein sequence ID" value="MBB5015120.1"/>
    <property type="molecule type" value="Genomic_DNA"/>
</dbReference>
<dbReference type="InterPro" id="IPR023696">
    <property type="entry name" value="Ureohydrolase_dom_sf"/>
</dbReference>
<dbReference type="SUPFAM" id="SSF52768">
    <property type="entry name" value="Arginase/deacetylase"/>
    <property type="match status" value="1"/>
</dbReference>
<accession>A0A7W8DDG1</accession>
<name>A0A7W8DDG1_9GAMM</name>
<keyword evidence="5" id="KW-1185">Reference proteome</keyword>